<evidence type="ECO:0000256" key="4">
    <source>
        <dbReference type="ARBA" id="ARBA00022519"/>
    </source>
</evidence>
<dbReference type="SUPFAM" id="SSF50331">
    <property type="entry name" value="MOP-like"/>
    <property type="match status" value="1"/>
</dbReference>
<dbReference type="InterPro" id="IPR015853">
    <property type="entry name" value="ABC_transpr_FbpC"/>
</dbReference>
<evidence type="ECO:0000256" key="10">
    <source>
        <dbReference type="ARBA" id="ARBA00023136"/>
    </source>
</evidence>
<keyword evidence="4" id="KW-0997">Cell inner membrane</keyword>
<evidence type="ECO:0000259" key="11">
    <source>
        <dbReference type="PROSITE" id="PS50893"/>
    </source>
</evidence>
<dbReference type="CDD" id="cd03259">
    <property type="entry name" value="ABC_Carb_Solutes_like"/>
    <property type="match status" value="1"/>
</dbReference>
<name>A0A7V8JSM6_9BURK</name>
<keyword evidence="8" id="KW-0408">Iron</keyword>
<dbReference type="PROSITE" id="PS50893">
    <property type="entry name" value="ABC_TRANSPORTER_2"/>
    <property type="match status" value="1"/>
</dbReference>
<protein>
    <submittedName>
        <fullName evidence="12">Fe(3+) ions import ATP-binding protein FbpC</fullName>
    </submittedName>
</protein>
<evidence type="ECO:0000256" key="6">
    <source>
        <dbReference type="ARBA" id="ARBA00022840"/>
    </source>
</evidence>
<keyword evidence="6 12" id="KW-0067">ATP-binding</keyword>
<dbReference type="Proteomes" id="UP000462435">
    <property type="component" value="Unassembled WGS sequence"/>
</dbReference>
<evidence type="ECO:0000256" key="2">
    <source>
        <dbReference type="ARBA" id="ARBA00022475"/>
    </source>
</evidence>
<dbReference type="FunFam" id="3.40.50.300:FF:000425">
    <property type="entry name" value="Probable ABC transporter, ATP-binding subunit"/>
    <property type="match status" value="1"/>
</dbReference>
<evidence type="ECO:0000313" key="12">
    <source>
        <dbReference type="EMBL" id="KAF1039345.1"/>
    </source>
</evidence>
<dbReference type="InterPro" id="IPR003593">
    <property type="entry name" value="AAA+_ATPase"/>
</dbReference>
<dbReference type="PROSITE" id="PS00211">
    <property type="entry name" value="ABC_TRANSPORTER_1"/>
    <property type="match status" value="1"/>
</dbReference>
<dbReference type="AlphaFoldDB" id="A0A7V8JSM6"/>
<reference evidence="13" key="1">
    <citation type="journal article" date="2020" name="MBio">
        <title>Horizontal gene transfer to a defensive symbiont with a reduced genome amongst a multipartite beetle microbiome.</title>
        <authorList>
            <person name="Waterworth S.C."/>
            <person name="Florez L.V."/>
            <person name="Rees E.R."/>
            <person name="Hertweck C."/>
            <person name="Kaltenpoth M."/>
            <person name="Kwan J.C."/>
        </authorList>
    </citation>
    <scope>NUCLEOTIDE SEQUENCE [LARGE SCALE GENOMIC DNA]</scope>
</reference>
<dbReference type="EMBL" id="WNDX01000154">
    <property type="protein sequence ID" value="KAF1039345.1"/>
    <property type="molecule type" value="Genomic_DNA"/>
</dbReference>
<dbReference type="GO" id="GO:0015697">
    <property type="term" value="P:quaternary ammonium group transport"/>
    <property type="evidence" value="ECO:0007669"/>
    <property type="project" value="UniProtKB-ARBA"/>
</dbReference>
<dbReference type="PANTHER" id="PTHR42781:SF5">
    <property type="entry name" value="PUTRESCINE TRANSPORT ATP-BINDING PROTEIN POTG"/>
    <property type="match status" value="1"/>
</dbReference>
<keyword evidence="1" id="KW-0813">Transport</keyword>
<evidence type="ECO:0000256" key="5">
    <source>
        <dbReference type="ARBA" id="ARBA00022741"/>
    </source>
</evidence>
<gene>
    <name evidence="12" type="primary">fbpC</name>
    <name evidence="12" type="ORF">GAK35_03686</name>
</gene>
<dbReference type="InterPro" id="IPR050093">
    <property type="entry name" value="ABC_SmlMolc_Importer"/>
</dbReference>
<dbReference type="InterPro" id="IPR013611">
    <property type="entry name" value="Transp-assoc_OB_typ2"/>
</dbReference>
<dbReference type="InterPro" id="IPR027417">
    <property type="entry name" value="P-loop_NTPase"/>
</dbReference>
<keyword evidence="7" id="KW-1278">Translocase</keyword>
<keyword evidence="9" id="KW-0406">Ion transport</keyword>
<organism evidence="12 13">
    <name type="scientific">Herbaspirillum frisingense</name>
    <dbReference type="NCBI Taxonomy" id="92645"/>
    <lineage>
        <taxon>Bacteria</taxon>
        <taxon>Pseudomonadati</taxon>
        <taxon>Pseudomonadota</taxon>
        <taxon>Betaproteobacteria</taxon>
        <taxon>Burkholderiales</taxon>
        <taxon>Oxalobacteraceae</taxon>
        <taxon>Herbaspirillum</taxon>
    </lineage>
</organism>
<keyword evidence="3" id="KW-0410">Iron transport</keyword>
<dbReference type="SUPFAM" id="SSF52540">
    <property type="entry name" value="P-loop containing nucleoside triphosphate hydrolases"/>
    <property type="match status" value="1"/>
</dbReference>
<dbReference type="GO" id="GO:0005524">
    <property type="term" value="F:ATP binding"/>
    <property type="evidence" value="ECO:0007669"/>
    <property type="project" value="UniProtKB-KW"/>
</dbReference>
<feature type="domain" description="ABC transporter" evidence="11">
    <location>
        <begin position="3"/>
        <end position="237"/>
    </location>
</feature>
<dbReference type="SMART" id="SM00382">
    <property type="entry name" value="AAA"/>
    <property type="match status" value="1"/>
</dbReference>
<evidence type="ECO:0000256" key="8">
    <source>
        <dbReference type="ARBA" id="ARBA00023004"/>
    </source>
</evidence>
<sequence>MFLEVEQVSIRYPRTAAPAVDAVSLRLRPGELGALIGPSGSGKTSLLRAVAGLEPAQSGRILLDGRTLEGDGVRVPAEERRIGMVFQDFALFPHLDVGANIGFGLRGMTRGERARIVEEMLALVGLPEVLRKYPHQLSGGQQQRIALARALAPQPRLLLLDEPFSSLDVELRERLAHDVRDILKRTHTTALMVTHDQMEAFAVADVVGVMRQGRLEQWDTPYTLYHRPATRFAADFIGHGVLLHGSLREAQTQGIIEVDTAAGRLRSASWNARPMPAAPVVDDQATARKLHQETNAAGTNPAAMENDGETDLAAHAGEKAGMHADRQVDVLLRADDVMHDDASAFKAKVLRKSFRGAEFLYTLELENGQQLLSLVPSHHDHAIGEWIGIRLDVTHLVTFAAGDPAGSVGPVVGVVGR</sequence>
<dbReference type="Gene3D" id="3.40.50.300">
    <property type="entry name" value="P-loop containing nucleotide triphosphate hydrolases"/>
    <property type="match status" value="1"/>
</dbReference>
<dbReference type="PANTHER" id="PTHR42781">
    <property type="entry name" value="SPERMIDINE/PUTRESCINE IMPORT ATP-BINDING PROTEIN POTA"/>
    <property type="match status" value="1"/>
</dbReference>
<dbReference type="Pfam" id="PF08402">
    <property type="entry name" value="TOBE_2"/>
    <property type="match status" value="1"/>
</dbReference>
<dbReference type="InterPro" id="IPR003439">
    <property type="entry name" value="ABC_transporter-like_ATP-bd"/>
</dbReference>
<dbReference type="InterPro" id="IPR008995">
    <property type="entry name" value="Mo/tungstate-bd_C_term_dom"/>
</dbReference>
<evidence type="ECO:0000256" key="1">
    <source>
        <dbReference type="ARBA" id="ARBA00022448"/>
    </source>
</evidence>
<evidence type="ECO:0000256" key="9">
    <source>
        <dbReference type="ARBA" id="ARBA00023065"/>
    </source>
</evidence>
<evidence type="ECO:0000256" key="3">
    <source>
        <dbReference type="ARBA" id="ARBA00022496"/>
    </source>
</evidence>
<dbReference type="InterPro" id="IPR017871">
    <property type="entry name" value="ABC_transporter-like_CS"/>
</dbReference>
<dbReference type="GO" id="GO:0015408">
    <property type="term" value="F:ABC-type ferric iron transporter activity"/>
    <property type="evidence" value="ECO:0007669"/>
    <property type="project" value="InterPro"/>
</dbReference>
<dbReference type="Pfam" id="PF00005">
    <property type="entry name" value="ABC_tran"/>
    <property type="match status" value="1"/>
</dbReference>
<comment type="caution">
    <text evidence="12">The sequence shown here is derived from an EMBL/GenBank/DDBJ whole genome shotgun (WGS) entry which is preliminary data.</text>
</comment>
<evidence type="ECO:0000313" key="13">
    <source>
        <dbReference type="Proteomes" id="UP000462435"/>
    </source>
</evidence>
<dbReference type="GO" id="GO:0043190">
    <property type="term" value="C:ATP-binding cassette (ABC) transporter complex"/>
    <property type="evidence" value="ECO:0007669"/>
    <property type="project" value="InterPro"/>
</dbReference>
<keyword evidence="10" id="KW-0472">Membrane</keyword>
<dbReference type="GO" id="GO:0016887">
    <property type="term" value="F:ATP hydrolysis activity"/>
    <property type="evidence" value="ECO:0007669"/>
    <property type="project" value="InterPro"/>
</dbReference>
<evidence type="ECO:0000256" key="7">
    <source>
        <dbReference type="ARBA" id="ARBA00022967"/>
    </source>
</evidence>
<keyword evidence="2" id="KW-1003">Cell membrane</keyword>
<proteinExistence type="predicted"/>
<keyword evidence="5" id="KW-0547">Nucleotide-binding</keyword>
<accession>A0A7V8JSM6</accession>